<dbReference type="RefSeq" id="WP_097789358.1">
    <property type="nucleotide sequence ID" value="NZ_CP021435.1"/>
</dbReference>
<dbReference type="InterPro" id="IPR036152">
    <property type="entry name" value="Asp/glu_Ase-like_sf"/>
</dbReference>
<dbReference type="PROSITE" id="PS00917">
    <property type="entry name" value="ASN_GLN_ASE_2"/>
    <property type="match status" value="1"/>
</dbReference>
<dbReference type="SMART" id="SM00870">
    <property type="entry name" value="Asparaginase"/>
    <property type="match status" value="1"/>
</dbReference>
<protein>
    <submittedName>
        <fullName evidence="6">L-asparaginase</fullName>
    </submittedName>
</protein>
<dbReference type="PROSITE" id="PS51732">
    <property type="entry name" value="ASN_GLN_ASE_3"/>
    <property type="match status" value="1"/>
</dbReference>
<dbReference type="Pfam" id="PF00710">
    <property type="entry name" value="Asparaginase"/>
    <property type="match status" value="1"/>
</dbReference>
<dbReference type="Proteomes" id="UP000219993">
    <property type="component" value="Chromosome"/>
</dbReference>
<evidence type="ECO:0000313" key="6">
    <source>
        <dbReference type="EMBL" id="ATJ82975.1"/>
    </source>
</evidence>
<dbReference type="InterPro" id="IPR027474">
    <property type="entry name" value="L-asparaginase_N"/>
</dbReference>
<dbReference type="OrthoDB" id="9788068at2"/>
<dbReference type="PIRSF" id="PIRSF001220">
    <property type="entry name" value="L-ASNase_gatD"/>
    <property type="match status" value="1"/>
</dbReference>
<reference evidence="6 7" key="1">
    <citation type="journal article" date="2017" name="Sci. Rep.">
        <title>Revealing the Saline Adaptation Strategies of the Halophilic Bacterium Halomonas beimenensis through High-throughput Omics and Transposon Mutagenesis Approaches.</title>
        <authorList>
            <person name="Chen Y.H."/>
            <person name="Lin S.S."/>
            <person name="Shyu Y.T."/>
        </authorList>
    </citation>
    <scope>NUCLEOTIDE SEQUENCE [LARGE SCALE GENOMIC DNA]</scope>
    <source>
        <strain evidence="6 7">NTU-111</strain>
    </source>
</reference>
<dbReference type="Gene3D" id="3.40.50.40">
    <property type="match status" value="1"/>
</dbReference>
<dbReference type="CDD" id="cd08963">
    <property type="entry name" value="L-asparaginase_I"/>
    <property type="match status" value="1"/>
</dbReference>
<dbReference type="PRINTS" id="PR00139">
    <property type="entry name" value="ASNGLNASE"/>
</dbReference>
<evidence type="ECO:0000259" key="4">
    <source>
        <dbReference type="Pfam" id="PF00710"/>
    </source>
</evidence>
<keyword evidence="7" id="KW-1185">Reference proteome</keyword>
<dbReference type="AlphaFoldDB" id="A0A291P7V9"/>
<dbReference type="EMBL" id="CP021435">
    <property type="protein sequence ID" value="ATJ82975.1"/>
    <property type="molecule type" value="Genomic_DNA"/>
</dbReference>
<dbReference type="GO" id="GO:0004067">
    <property type="term" value="F:asparaginase activity"/>
    <property type="evidence" value="ECO:0007669"/>
    <property type="project" value="UniProtKB-UniRule"/>
</dbReference>
<dbReference type="InterPro" id="IPR027475">
    <property type="entry name" value="Asparaginase/glutaminase_AS2"/>
</dbReference>
<accession>A0A291P7V9</accession>
<dbReference type="InterPro" id="IPR037152">
    <property type="entry name" value="L-asparaginase_N_sf"/>
</dbReference>
<name>A0A291P7V9_9GAMM</name>
<dbReference type="SFLD" id="SFLDS00057">
    <property type="entry name" value="Glutaminase/Asparaginase"/>
    <property type="match status" value="1"/>
</dbReference>
<organism evidence="6 7">
    <name type="scientific">Halomonas beimenensis</name>
    <dbReference type="NCBI Taxonomy" id="475662"/>
    <lineage>
        <taxon>Bacteria</taxon>
        <taxon>Pseudomonadati</taxon>
        <taxon>Pseudomonadota</taxon>
        <taxon>Gammaproteobacteria</taxon>
        <taxon>Oceanospirillales</taxon>
        <taxon>Halomonadaceae</taxon>
        <taxon>Halomonas</taxon>
    </lineage>
</organism>
<dbReference type="SUPFAM" id="SSF53774">
    <property type="entry name" value="Glutaminase/Asparaginase"/>
    <property type="match status" value="1"/>
</dbReference>
<dbReference type="GO" id="GO:0005829">
    <property type="term" value="C:cytosol"/>
    <property type="evidence" value="ECO:0007669"/>
    <property type="project" value="TreeGrafter"/>
</dbReference>
<feature type="domain" description="Asparaginase/glutaminase C-terminal" evidence="5">
    <location>
        <begin position="227"/>
        <end position="339"/>
    </location>
</feature>
<evidence type="ECO:0000259" key="5">
    <source>
        <dbReference type="Pfam" id="PF17763"/>
    </source>
</evidence>
<feature type="active site" description="O-isoaspartyl threonine intermediate" evidence="1">
    <location>
        <position position="16"/>
    </location>
</feature>
<feature type="binding site" evidence="2">
    <location>
        <position position="65"/>
    </location>
    <ligand>
        <name>substrate</name>
    </ligand>
</feature>
<evidence type="ECO:0000256" key="1">
    <source>
        <dbReference type="PIRSR" id="PIRSR001220-1"/>
    </source>
</evidence>
<dbReference type="PIRSF" id="PIRSF500176">
    <property type="entry name" value="L_ASNase"/>
    <property type="match status" value="1"/>
</dbReference>
<dbReference type="PANTHER" id="PTHR11707:SF28">
    <property type="entry name" value="60 KDA LYSOPHOSPHOLIPASE"/>
    <property type="match status" value="1"/>
</dbReference>
<sequence>MTPSPSPLLVIYTGGTLGMVDSPEGLAPGRDIEARLRRALAGLPPARQAALAEFQVLETATPIDSSSATPTDWQALAGLIAERYATYAGIVVIHGTDTLAWTAASLAYQLQGLDRPVVVTGAMRPLEAPGSDALANVEVALRFAADPRLQEVAVCFAGRLLRGVRSRKWQTREADAFVSPNLPPLGECVDEDAVLYPGRGLERQQRGAPRFELPDYTPLAHGAVPRIVLWPGMTAWQLEAWLADDRVQGALLELWGGGNLPGDPSLAGVLGRASGEGKLLAAVSQCPYGAVAIGDYAAGRPLIEAGVLSGDDMTPEAAVTKLVHLLAQPLPEAERRRRFLLPLVGERSPPER</sequence>
<evidence type="ECO:0000256" key="3">
    <source>
        <dbReference type="PROSITE-ProRule" id="PRU10100"/>
    </source>
</evidence>
<proteinExistence type="predicted"/>
<dbReference type="PANTHER" id="PTHR11707">
    <property type="entry name" value="L-ASPARAGINASE"/>
    <property type="match status" value="1"/>
</dbReference>
<dbReference type="InterPro" id="IPR006034">
    <property type="entry name" value="Asparaginase/glutaminase-like"/>
</dbReference>
<gene>
    <name evidence="6" type="ORF">BEI_1988</name>
</gene>
<feature type="binding site" evidence="2">
    <location>
        <begin position="96"/>
        <end position="97"/>
    </location>
    <ligand>
        <name>substrate</name>
    </ligand>
</feature>
<feature type="active site" evidence="3">
    <location>
        <position position="96"/>
    </location>
</feature>
<evidence type="ECO:0000313" key="7">
    <source>
        <dbReference type="Proteomes" id="UP000219993"/>
    </source>
</evidence>
<dbReference type="Pfam" id="PF17763">
    <property type="entry name" value="Asparaginase_C"/>
    <property type="match status" value="1"/>
</dbReference>
<dbReference type="InterPro" id="IPR041725">
    <property type="entry name" value="L-asparaginase_I"/>
</dbReference>
<dbReference type="InterPro" id="IPR027473">
    <property type="entry name" value="L-asparaginase_C"/>
</dbReference>
<dbReference type="InterPro" id="IPR040919">
    <property type="entry name" value="Asparaginase_C"/>
</dbReference>
<evidence type="ECO:0000256" key="2">
    <source>
        <dbReference type="PIRSR" id="PIRSR001220-2"/>
    </source>
</evidence>
<dbReference type="Gene3D" id="3.40.50.1170">
    <property type="entry name" value="L-asparaginase, N-terminal domain"/>
    <property type="match status" value="1"/>
</dbReference>
<dbReference type="KEGG" id="hbe:BEI_1988"/>
<feature type="domain" description="L-asparaginase N-terminal" evidence="4">
    <location>
        <begin position="8"/>
        <end position="192"/>
    </location>
</feature>